<organism evidence="2 3">
    <name type="scientific">Massariosphaeria phaeospora</name>
    <dbReference type="NCBI Taxonomy" id="100035"/>
    <lineage>
        <taxon>Eukaryota</taxon>
        <taxon>Fungi</taxon>
        <taxon>Dikarya</taxon>
        <taxon>Ascomycota</taxon>
        <taxon>Pezizomycotina</taxon>
        <taxon>Dothideomycetes</taxon>
        <taxon>Pleosporomycetidae</taxon>
        <taxon>Pleosporales</taxon>
        <taxon>Pleosporales incertae sedis</taxon>
        <taxon>Massariosphaeria</taxon>
    </lineage>
</organism>
<name>A0A7C8MPU0_9PLEO</name>
<sequence length="815" mass="90642">MIGPGLSRLSKPSRLTGTSVVLSLAALLGVASAVYVAYTAYEARARTRIRTQDPTLVALPPEQQSQEEVGVARVLRWSVKEHNIAVVLFLDEQFYLAIPRAMPLPCYISCGVAPRLLLPASEKDLVIVADDPQEYMAMIHIEAQPDDLNGAHDGTIVVGDEPVGKADTIPFQRPTHITIPTDSSRKPYEVKWNKLDKKVEEILNKTDKRLVNFPKTKKLNKATYASANVAFAALLKTIVQNRNTFNEDQGFDWGEGRDYFSHKVFLSLFDPTCRQYHRAIMENFAHVPLLHPEVIRDQASFWTLVVQGIYVKQIDKLTWIRDRMEIHGEYPPRTSLTKDWRPRRYPMVRPEIGEIAEYVSVDSEQSSFGLRTGFILEKLVDKEESETSSSEPVVDPGFTFDQLEAEVQEMSSSSDPKSSNDSGSDSVGSRASSSESGPGSAGKPDMNSNLNTAGSQHANEGRHNVESVQPHYLGINKTQHMPDDAMGYQIRGLRQDAPYVRGPPPGFSNNERGRYSESDYLPPNDTQALCDDRPAPPALPPGYNHAARGKYHPAAEFGQYMAGNTSMYQFRTMAEDQLAVRPPPGLDSIARGKYDPAAHFDQFITENAPMDQSKVVPGKRPPPRGFDDAARAKYLSAYFDPYVAEIASMIQVQAMSDNRPPIGPPPGLARAARGDSQTVARAPQDINHTRIGVAQQVHGTRQVYEAAQQALPQMYSSQAWPSNQLRNNGQGDVRYFGQNHDMGKKTRFYQGRCRQIFQDIHAGVQFQQQYGHLYNSNGYLQQAPAPEADYFTGVPSLLAARQRAGMAKGVRSKMN</sequence>
<gene>
    <name evidence="2" type="ORF">BDV95DRAFT_616791</name>
</gene>
<evidence type="ECO:0000313" key="3">
    <source>
        <dbReference type="Proteomes" id="UP000481861"/>
    </source>
</evidence>
<feature type="region of interest" description="Disordered" evidence="1">
    <location>
        <begin position="406"/>
        <end position="461"/>
    </location>
</feature>
<comment type="caution">
    <text evidence="2">The sequence shown here is derived from an EMBL/GenBank/DDBJ whole genome shotgun (WGS) entry which is preliminary data.</text>
</comment>
<feature type="compositionally biased region" description="Low complexity" evidence="1">
    <location>
        <begin position="411"/>
        <end position="442"/>
    </location>
</feature>
<protein>
    <submittedName>
        <fullName evidence="2">Uncharacterized protein</fullName>
    </submittedName>
</protein>
<proteinExistence type="predicted"/>
<dbReference type="EMBL" id="JAADJZ010000006">
    <property type="protein sequence ID" value="KAF2874264.1"/>
    <property type="molecule type" value="Genomic_DNA"/>
</dbReference>
<feature type="compositionally biased region" description="Polar residues" evidence="1">
    <location>
        <begin position="446"/>
        <end position="458"/>
    </location>
</feature>
<dbReference type="Proteomes" id="UP000481861">
    <property type="component" value="Unassembled WGS sequence"/>
</dbReference>
<reference evidence="2 3" key="1">
    <citation type="submission" date="2020-01" db="EMBL/GenBank/DDBJ databases">
        <authorList>
            <consortium name="DOE Joint Genome Institute"/>
            <person name="Haridas S."/>
            <person name="Albert R."/>
            <person name="Binder M."/>
            <person name="Bloem J."/>
            <person name="Labutti K."/>
            <person name="Salamov A."/>
            <person name="Andreopoulos B."/>
            <person name="Baker S.E."/>
            <person name="Barry K."/>
            <person name="Bills G."/>
            <person name="Bluhm B.H."/>
            <person name="Cannon C."/>
            <person name="Castanera R."/>
            <person name="Culley D.E."/>
            <person name="Daum C."/>
            <person name="Ezra D."/>
            <person name="Gonzalez J.B."/>
            <person name="Henrissat B."/>
            <person name="Kuo A."/>
            <person name="Liang C."/>
            <person name="Lipzen A."/>
            <person name="Lutzoni F."/>
            <person name="Magnuson J."/>
            <person name="Mondo S."/>
            <person name="Nolan M."/>
            <person name="Ohm R."/>
            <person name="Pangilinan J."/>
            <person name="Park H.-J.H."/>
            <person name="Ramirez L."/>
            <person name="Alfaro M."/>
            <person name="Sun H."/>
            <person name="Tritt A."/>
            <person name="Yoshinaga Y."/>
            <person name="Zwiers L.-H.L."/>
            <person name="Turgeon B.G."/>
            <person name="Goodwin S.B."/>
            <person name="Spatafora J.W."/>
            <person name="Crous P.W."/>
            <person name="Grigoriev I.V."/>
        </authorList>
    </citation>
    <scope>NUCLEOTIDE SEQUENCE [LARGE SCALE GENOMIC DNA]</scope>
    <source>
        <strain evidence="2 3">CBS 611.86</strain>
    </source>
</reference>
<evidence type="ECO:0000256" key="1">
    <source>
        <dbReference type="SAM" id="MobiDB-lite"/>
    </source>
</evidence>
<evidence type="ECO:0000313" key="2">
    <source>
        <dbReference type="EMBL" id="KAF2874264.1"/>
    </source>
</evidence>
<accession>A0A7C8MPU0</accession>
<keyword evidence="3" id="KW-1185">Reference proteome</keyword>
<dbReference type="AlphaFoldDB" id="A0A7C8MPU0"/>